<evidence type="ECO:0000313" key="4">
    <source>
        <dbReference type="Proteomes" id="UP000199556"/>
    </source>
</evidence>
<dbReference type="Pfam" id="PF14343">
    <property type="entry name" value="PrcB_C"/>
    <property type="match status" value="1"/>
</dbReference>
<keyword evidence="4" id="KW-1185">Reference proteome</keyword>
<evidence type="ECO:0000256" key="1">
    <source>
        <dbReference type="SAM" id="SignalP"/>
    </source>
</evidence>
<feature type="chain" id="PRO_5011538614" evidence="1">
    <location>
        <begin position="29"/>
        <end position="175"/>
    </location>
</feature>
<gene>
    <name evidence="3" type="ORF">SAMN05421721_105153</name>
</gene>
<evidence type="ECO:0000313" key="3">
    <source>
        <dbReference type="EMBL" id="SFM43562.1"/>
    </source>
</evidence>
<accession>A0A1I4QU05</accession>
<dbReference type="AlphaFoldDB" id="A0A1I4QU05"/>
<proteinExistence type="predicted"/>
<reference evidence="3 4" key="1">
    <citation type="submission" date="2016-10" db="EMBL/GenBank/DDBJ databases">
        <authorList>
            <person name="de Groot N.N."/>
        </authorList>
    </citation>
    <scope>NUCLEOTIDE SEQUENCE [LARGE SCALE GENOMIC DNA]</scope>
    <source>
        <strain evidence="3 4">DSM 4180</strain>
    </source>
</reference>
<sequence>MHLIPLRRHPVAMLAALLALGLAGCLGASQQEMQAPPRVQALTAGDHCGRESPMPAAEVIADADTLERVLARTGLRLPKAERPDLRRHWLLLVHQGRRPTLGYGVELADPPLLPTPDGHVLQLRARSPQAGAAVGQAITSPCLLLQLPRSGLHGPLQIQDQTGDTWATVQPPGAW</sequence>
<dbReference type="InterPro" id="IPR025748">
    <property type="entry name" value="PrcB_C_dom"/>
</dbReference>
<feature type="signal peptide" evidence="1">
    <location>
        <begin position="1"/>
        <end position="28"/>
    </location>
</feature>
<protein>
    <submittedName>
        <fullName evidence="3">PrcB C-terminal</fullName>
    </submittedName>
</protein>
<name>A0A1I4QU05_ECTMO</name>
<dbReference type="Proteomes" id="UP000199556">
    <property type="component" value="Unassembled WGS sequence"/>
</dbReference>
<feature type="domain" description="PrcB C-terminal" evidence="2">
    <location>
        <begin position="92"/>
        <end position="147"/>
    </location>
</feature>
<keyword evidence="1" id="KW-0732">Signal</keyword>
<organism evidence="3 4">
    <name type="scientific">Ectothiorhodospira mobilis</name>
    <dbReference type="NCBI Taxonomy" id="195064"/>
    <lineage>
        <taxon>Bacteria</taxon>
        <taxon>Pseudomonadati</taxon>
        <taxon>Pseudomonadota</taxon>
        <taxon>Gammaproteobacteria</taxon>
        <taxon>Chromatiales</taxon>
        <taxon>Ectothiorhodospiraceae</taxon>
        <taxon>Ectothiorhodospira</taxon>
    </lineage>
</organism>
<evidence type="ECO:0000259" key="2">
    <source>
        <dbReference type="Pfam" id="PF14343"/>
    </source>
</evidence>
<dbReference type="PROSITE" id="PS51257">
    <property type="entry name" value="PROKAR_LIPOPROTEIN"/>
    <property type="match status" value="1"/>
</dbReference>
<dbReference type="EMBL" id="FOUO01000005">
    <property type="protein sequence ID" value="SFM43562.1"/>
    <property type="molecule type" value="Genomic_DNA"/>
</dbReference>
<dbReference type="RefSeq" id="WP_177217590.1">
    <property type="nucleotide sequence ID" value="NZ_FOUO01000005.1"/>
</dbReference>
<dbReference type="STRING" id="195064.SAMN05421721_105153"/>